<dbReference type="EMBL" id="CP060783">
    <property type="protein sequence ID" value="QNP48926.1"/>
    <property type="molecule type" value="Genomic_DNA"/>
</dbReference>
<gene>
    <name evidence="1" type="ORF">H9K75_01625</name>
</gene>
<accession>A0A7H0GKW0</accession>
<organism evidence="1 2">
    <name type="scientific">Diaphorobacter aerolatus</name>
    <dbReference type="NCBI Taxonomy" id="1288495"/>
    <lineage>
        <taxon>Bacteria</taxon>
        <taxon>Pseudomonadati</taxon>
        <taxon>Pseudomonadota</taxon>
        <taxon>Betaproteobacteria</taxon>
        <taxon>Burkholderiales</taxon>
        <taxon>Comamonadaceae</taxon>
        <taxon>Diaphorobacter</taxon>
    </lineage>
</organism>
<dbReference type="AlphaFoldDB" id="A0A7H0GKW0"/>
<reference evidence="1 2" key="1">
    <citation type="submission" date="2020-08" db="EMBL/GenBank/DDBJ databases">
        <title>Genome sequence of Diaphorobacter aerolatus KACC 16536T.</title>
        <authorList>
            <person name="Hyun D.-W."/>
            <person name="Bae J.-W."/>
        </authorList>
    </citation>
    <scope>NUCLEOTIDE SEQUENCE [LARGE SCALE GENOMIC DNA]</scope>
    <source>
        <strain evidence="1 2">KACC 16536</strain>
    </source>
</reference>
<dbReference type="KEGG" id="daer:H9K75_01625"/>
<dbReference type="RefSeq" id="WP_187724518.1">
    <property type="nucleotide sequence ID" value="NZ_CP060783.1"/>
</dbReference>
<proteinExistence type="predicted"/>
<evidence type="ECO:0000313" key="1">
    <source>
        <dbReference type="EMBL" id="QNP48926.1"/>
    </source>
</evidence>
<sequence>MQTRLTLRQRLGMCWLMLALVLSPALGLVHQVAHGAGSSSHASMGGTSPAALEQGLETPHASASIADQTLGAMQQLFGAHTKAECVLLDQIALGHALVAHVPVLAEPLPEATPLAELSAEPLGQHAAPFRARGPPVLLSA</sequence>
<name>A0A7H0GKW0_9BURK</name>
<keyword evidence="2" id="KW-1185">Reference proteome</keyword>
<evidence type="ECO:0000313" key="2">
    <source>
        <dbReference type="Proteomes" id="UP000516028"/>
    </source>
</evidence>
<dbReference type="Proteomes" id="UP000516028">
    <property type="component" value="Chromosome"/>
</dbReference>
<protein>
    <submittedName>
        <fullName evidence="1">Uncharacterized protein</fullName>
    </submittedName>
</protein>